<keyword evidence="10" id="KW-0812">Transmembrane</keyword>
<dbReference type="SMR" id="A0A2U1KDM6"/>
<proteinExistence type="inferred from homology"/>
<dbReference type="PANTHER" id="PTHR47943">
    <property type="entry name" value="CYTOCHROME P450 93A3-LIKE"/>
    <property type="match status" value="1"/>
</dbReference>
<evidence type="ECO:0000313" key="11">
    <source>
        <dbReference type="EMBL" id="PWA34870.1"/>
    </source>
</evidence>
<dbReference type="GO" id="GO:0016020">
    <property type="term" value="C:membrane"/>
    <property type="evidence" value="ECO:0007669"/>
    <property type="project" value="UniProtKB-SubCell"/>
</dbReference>
<keyword evidence="4" id="KW-0349">Heme</keyword>
<dbReference type="GO" id="GO:0004497">
    <property type="term" value="F:monooxygenase activity"/>
    <property type="evidence" value="ECO:0007669"/>
    <property type="project" value="UniProtKB-KW"/>
</dbReference>
<comment type="similarity">
    <text evidence="3">Belongs to the cytochrome P450 family.</text>
</comment>
<feature type="transmembrane region" description="Helical" evidence="10">
    <location>
        <begin position="6"/>
        <end position="24"/>
    </location>
</feature>
<dbReference type="STRING" id="35608.A0A2U1KDM6"/>
<keyword evidence="8" id="KW-0503">Monooxygenase</keyword>
<evidence type="ECO:0000256" key="3">
    <source>
        <dbReference type="ARBA" id="ARBA00010617"/>
    </source>
</evidence>
<comment type="cofactor">
    <cofactor evidence="1">
        <name>heme</name>
        <dbReference type="ChEBI" id="CHEBI:30413"/>
    </cofactor>
</comment>
<organism evidence="11 12">
    <name type="scientific">Artemisia annua</name>
    <name type="common">Sweet wormwood</name>
    <dbReference type="NCBI Taxonomy" id="35608"/>
    <lineage>
        <taxon>Eukaryota</taxon>
        <taxon>Viridiplantae</taxon>
        <taxon>Streptophyta</taxon>
        <taxon>Embryophyta</taxon>
        <taxon>Tracheophyta</taxon>
        <taxon>Spermatophyta</taxon>
        <taxon>Magnoliopsida</taxon>
        <taxon>eudicotyledons</taxon>
        <taxon>Gunneridae</taxon>
        <taxon>Pentapetalae</taxon>
        <taxon>asterids</taxon>
        <taxon>campanulids</taxon>
        <taxon>Asterales</taxon>
        <taxon>Asteraceae</taxon>
        <taxon>Asteroideae</taxon>
        <taxon>Anthemideae</taxon>
        <taxon>Artemisiinae</taxon>
        <taxon>Artemisia</taxon>
    </lineage>
</organism>
<dbReference type="GO" id="GO:0005506">
    <property type="term" value="F:iron ion binding"/>
    <property type="evidence" value="ECO:0007669"/>
    <property type="project" value="InterPro"/>
</dbReference>
<keyword evidence="9 10" id="KW-0472">Membrane</keyword>
<dbReference type="SUPFAM" id="SSF48264">
    <property type="entry name" value="Cytochrome P450"/>
    <property type="match status" value="1"/>
</dbReference>
<evidence type="ECO:0000256" key="10">
    <source>
        <dbReference type="SAM" id="Phobius"/>
    </source>
</evidence>
<evidence type="ECO:0000256" key="4">
    <source>
        <dbReference type="ARBA" id="ARBA00022617"/>
    </source>
</evidence>
<protein>
    <submittedName>
        <fullName evidence="11">Cytochrome P450</fullName>
    </submittedName>
</protein>
<keyword evidence="7" id="KW-0408">Iron</keyword>
<evidence type="ECO:0000313" key="12">
    <source>
        <dbReference type="Proteomes" id="UP000245207"/>
    </source>
</evidence>
<evidence type="ECO:0000256" key="1">
    <source>
        <dbReference type="ARBA" id="ARBA00001971"/>
    </source>
</evidence>
<evidence type="ECO:0000256" key="8">
    <source>
        <dbReference type="ARBA" id="ARBA00023033"/>
    </source>
</evidence>
<name>A0A2U1KDM6_ARTAN</name>
<evidence type="ECO:0000256" key="2">
    <source>
        <dbReference type="ARBA" id="ARBA00004370"/>
    </source>
</evidence>
<dbReference type="InterPro" id="IPR002401">
    <property type="entry name" value="Cyt_P450_E_grp-I"/>
</dbReference>
<gene>
    <name evidence="11" type="ORF">CTI12_AA615000</name>
</gene>
<comment type="subcellular location">
    <subcellularLocation>
        <location evidence="2">Membrane</location>
    </subcellularLocation>
</comment>
<evidence type="ECO:0000256" key="5">
    <source>
        <dbReference type="ARBA" id="ARBA00022723"/>
    </source>
</evidence>
<dbReference type="GO" id="GO:0020037">
    <property type="term" value="F:heme binding"/>
    <property type="evidence" value="ECO:0007669"/>
    <property type="project" value="InterPro"/>
</dbReference>
<dbReference type="Gene3D" id="1.10.630.10">
    <property type="entry name" value="Cytochrome P450"/>
    <property type="match status" value="1"/>
</dbReference>
<comment type="caution">
    <text evidence="11">The sequence shown here is derived from an EMBL/GenBank/DDBJ whole genome shotgun (WGS) entry which is preliminary data.</text>
</comment>
<sequence>MADFHACMTIFLICMITILIRAFFISKRAKSHLPPSPFALPIIGHLHVLTRIPHQAFYKLSLRHGPVYRLFLGYVPCVVICSPEAAKEILKTNENSFLNRPQNNSALAYLTYGSRDFSFSNYGPYWKFMKKIVMSQLLNGATLDLFLKVRQDEINSFITSLSSIVKNGMAVDLAGELVKVSNNVITRMVMSERCSDNGSEAKEVRKLVGEITEVMERIIKEHEEARKCGTRQVKDLLDILLDIEQDKSLEIDWIRENIKALFLKKEECLEFGAEQQASIK</sequence>
<evidence type="ECO:0000256" key="9">
    <source>
        <dbReference type="ARBA" id="ARBA00023136"/>
    </source>
</evidence>
<evidence type="ECO:0000256" key="6">
    <source>
        <dbReference type="ARBA" id="ARBA00023002"/>
    </source>
</evidence>
<dbReference type="EMBL" id="PKPP01021293">
    <property type="protein sequence ID" value="PWA34870.1"/>
    <property type="molecule type" value="Genomic_DNA"/>
</dbReference>
<keyword evidence="5" id="KW-0479">Metal-binding</keyword>
<evidence type="ECO:0000256" key="7">
    <source>
        <dbReference type="ARBA" id="ARBA00023004"/>
    </source>
</evidence>
<dbReference type="OrthoDB" id="1103324at2759"/>
<reference evidence="11 12" key="1">
    <citation type="journal article" date="2018" name="Mol. Plant">
        <title>The genome of Artemisia annua provides insight into the evolution of Asteraceae family and artemisinin biosynthesis.</title>
        <authorList>
            <person name="Shen Q."/>
            <person name="Zhang L."/>
            <person name="Liao Z."/>
            <person name="Wang S."/>
            <person name="Yan T."/>
            <person name="Shi P."/>
            <person name="Liu M."/>
            <person name="Fu X."/>
            <person name="Pan Q."/>
            <person name="Wang Y."/>
            <person name="Lv Z."/>
            <person name="Lu X."/>
            <person name="Zhang F."/>
            <person name="Jiang W."/>
            <person name="Ma Y."/>
            <person name="Chen M."/>
            <person name="Hao X."/>
            <person name="Li L."/>
            <person name="Tang Y."/>
            <person name="Lv G."/>
            <person name="Zhou Y."/>
            <person name="Sun X."/>
            <person name="Brodelius P.E."/>
            <person name="Rose J.K.C."/>
            <person name="Tang K."/>
        </authorList>
    </citation>
    <scope>NUCLEOTIDE SEQUENCE [LARGE SCALE GENOMIC DNA]</scope>
    <source>
        <strain evidence="12">cv. Huhao1</strain>
        <tissue evidence="11">Leaf</tissue>
    </source>
</reference>
<keyword evidence="10" id="KW-1133">Transmembrane helix</keyword>
<dbReference type="InterPro" id="IPR036396">
    <property type="entry name" value="Cyt_P450_sf"/>
</dbReference>
<accession>A0A2U1KDM6</accession>
<dbReference type="AlphaFoldDB" id="A0A2U1KDM6"/>
<dbReference type="Proteomes" id="UP000245207">
    <property type="component" value="Unassembled WGS sequence"/>
</dbReference>
<dbReference type="GO" id="GO:0016705">
    <property type="term" value="F:oxidoreductase activity, acting on paired donors, with incorporation or reduction of molecular oxygen"/>
    <property type="evidence" value="ECO:0007669"/>
    <property type="project" value="InterPro"/>
</dbReference>
<keyword evidence="12" id="KW-1185">Reference proteome</keyword>
<dbReference type="PANTHER" id="PTHR47943:SF8">
    <property type="entry name" value="CYTOCHROME P450"/>
    <property type="match status" value="1"/>
</dbReference>
<dbReference type="Pfam" id="PF00067">
    <property type="entry name" value="p450"/>
    <property type="match status" value="1"/>
</dbReference>
<keyword evidence="6" id="KW-0560">Oxidoreductase</keyword>
<dbReference type="InterPro" id="IPR001128">
    <property type="entry name" value="Cyt_P450"/>
</dbReference>
<dbReference type="PRINTS" id="PR00463">
    <property type="entry name" value="EP450I"/>
</dbReference>